<dbReference type="InterPro" id="IPR019831">
    <property type="entry name" value="Mn/Fe_SOD_N"/>
</dbReference>
<dbReference type="Proteomes" id="UP000016930">
    <property type="component" value="Unassembled WGS sequence"/>
</dbReference>
<dbReference type="AlphaFoldDB" id="M2R4R7"/>
<protein>
    <recommendedName>
        <fullName evidence="2">superoxide dismutase</fullName>
        <ecNumber evidence="2">1.15.1.1</ecNumber>
    </recommendedName>
</protein>
<dbReference type="HOGENOM" id="CLU_031625_4_1_1"/>
<dbReference type="GO" id="GO:0005739">
    <property type="term" value="C:mitochondrion"/>
    <property type="evidence" value="ECO:0007669"/>
    <property type="project" value="TreeGrafter"/>
</dbReference>
<proteinExistence type="inferred from homology"/>
<keyword evidence="3" id="KW-0479">Metal-binding</keyword>
<dbReference type="EC" id="1.15.1.1" evidence="2"/>
<evidence type="ECO:0000256" key="4">
    <source>
        <dbReference type="ARBA" id="ARBA00022862"/>
    </source>
</evidence>
<feature type="non-terminal residue" evidence="8">
    <location>
        <position position="1"/>
    </location>
</feature>
<name>M2R4R7_CERS8</name>
<evidence type="ECO:0000313" key="8">
    <source>
        <dbReference type="EMBL" id="EMD33207.1"/>
    </source>
</evidence>
<dbReference type="PANTHER" id="PTHR11404">
    <property type="entry name" value="SUPEROXIDE DISMUTASE 2"/>
    <property type="match status" value="1"/>
</dbReference>
<feature type="non-terminal residue" evidence="8">
    <location>
        <position position="123"/>
    </location>
</feature>
<comment type="catalytic activity">
    <reaction evidence="6">
        <text>2 superoxide + 2 H(+) = H2O2 + O2</text>
        <dbReference type="Rhea" id="RHEA:20696"/>
        <dbReference type="ChEBI" id="CHEBI:15378"/>
        <dbReference type="ChEBI" id="CHEBI:15379"/>
        <dbReference type="ChEBI" id="CHEBI:16240"/>
        <dbReference type="ChEBI" id="CHEBI:18421"/>
        <dbReference type="EC" id="1.15.1.1"/>
    </reaction>
</comment>
<evidence type="ECO:0000256" key="5">
    <source>
        <dbReference type="ARBA" id="ARBA00023002"/>
    </source>
</evidence>
<dbReference type="GO" id="GO:0030145">
    <property type="term" value="F:manganese ion binding"/>
    <property type="evidence" value="ECO:0007669"/>
    <property type="project" value="TreeGrafter"/>
</dbReference>
<comment type="similarity">
    <text evidence="1">Belongs to the iron/manganese superoxide dismutase family.</text>
</comment>
<dbReference type="GO" id="GO:0004784">
    <property type="term" value="F:superoxide dismutase activity"/>
    <property type="evidence" value="ECO:0007669"/>
    <property type="project" value="UniProtKB-EC"/>
</dbReference>
<dbReference type="EMBL" id="KB445807">
    <property type="protein sequence ID" value="EMD33207.1"/>
    <property type="molecule type" value="Genomic_DNA"/>
</dbReference>
<keyword evidence="9" id="KW-1185">Reference proteome</keyword>
<dbReference type="Pfam" id="PF00081">
    <property type="entry name" value="Sod_Fe_N"/>
    <property type="match status" value="1"/>
</dbReference>
<dbReference type="PANTHER" id="PTHR11404:SF6">
    <property type="entry name" value="SUPEROXIDE DISMUTASE [MN], MITOCHONDRIAL"/>
    <property type="match status" value="1"/>
</dbReference>
<keyword evidence="4" id="KW-0049">Antioxidant</keyword>
<dbReference type="PRINTS" id="PR01703">
    <property type="entry name" value="MNSODISMTASE"/>
</dbReference>
<keyword evidence="5" id="KW-0560">Oxidoreductase</keyword>
<dbReference type="STRING" id="914234.M2R4R7"/>
<accession>M2R4R7</accession>
<organism evidence="8 9">
    <name type="scientific">Ceriporiopsis subvermispora (strain B)</name>
    <name type="common">White-rot fungus</name>
    <name type="synonym">Gelatoporia subvermispora</name>
    <dbReference type="NCBI Taxonomy" id="914234"/>
    <lineage>
        <taxon>Eukaryota</taxon>
        <taxon>Fungi</taxon>
        <taxon>Dikarya</taxon>
        <taxon>Basidiomycota</taxon>
        <taxon>Agaricomycotina</taxon>
        <taxon>Agaricomycetes</taxon>
        <taxon>Polyporales</taxon>
        <taxon>Gelatoporiaceae</taxon>
        <taxon>Gelatoporia</taxon>
    </lineage>
</organism>
<dbReference type="OrthoDB" id="239262at2759"/>
<evidence type="ECO:0000313" key="9">
    <source>
        <dbReference type="Proteomes" id="UP000016930"/>
    </source>
</evidence>
<dbReference type="InterPro" id="IPR050265">
    <property type="entry name" value="Fe/Mn_Superoxide_Dismutase"/>
</dbReference>
<dbReference type="InterPro" id="IPR001189">
    <property type="entry name" value="Mn/Fe_SOD"/>
</dbReference>
<evidence type="ECO:0000256" key="2">
    <source>
        <dbReference type="ARBA" id="ARBA00012682"/>
    </source>
</evidence>
<evidence type="ECO:0000259" key="7">
    <source>
        <dbReference type="Pfam" id="PF00081"/>
    </source>
</evidence>
<evidence type="ECO:0000256" key="3">
    <source>
        <dbReference type="ARBA" id="ARBA00022723"/>
    </source>
</evidence>
<evidence type="ECO:0000256" key="6">
    <source>
        <dbReference type="ARBA" id="ARBA00049204"/>
    </source>
</evidence>
<dbReference type="SUPFAM" id="SSF46609">
    <property type="entry name" value="Fe,Mn superoxide dismutase (SOD), N-terminal domain"/>
    <property type="match status" value="1"/>
</dbReference>
<reference evidence="8 9" key="1">
    <citation type="journal article" date="2012" name="Proc. Natl. Acad. Sci. U.S.A.">
        <title>Comparative genomics of Ceriporiopsis subvermispora and Phanerochaete chrysosporium provide insight into selective ligninolysis.</title>
        <authorList>
            <person name="Fernandez-Fueyo E."/>
            <person name="Ruiz-Duenas F.J."/>
            <person name="Ferreira P."/>
            <person name="Floudas D."/>
            <person name="Hibbett D.S."/>
            <person name="Canessa P."/>
            <person name="Larrondo L.F."/>
            <person name="James T.Y."/>
            <person name="Seelenfreund D."/>
            <person name="Lobos S."/>
            <person name="Polanco R."/>
            <person name="Tello M."/>
            <person name="Honda Y."/>
            <person name="Watanabe T."/>
            <person name="Watanabe T."/>
            <person name="Ryu J.S."/>
            <person name="Kubicek C.P."/>
            <person name="Schmoll M."/>
            <person name="Gaskell J."/>
            <person name="Hammel K.E."/>
            <person name="St John F.J."/>
            <person name="Vanden Wymelenberg A."/>
            <person name="Sabat G."/>
            <person name="Splinter BonDurant S."/>
            <person name="Syed K."/>
            <person name="Yadav J.S."/>
            <person name="Doddapaneni H."/>
            <person name="Subramanian V."/>
            <person name="Lavin J.L."/>
            <person name="Oguiza J.A."/>
            <person name="Perez G."/>
            <person name="Pisabarro A.G."/>
            <person name="Ramirez L."/>
            <person name="Santoyo F."/>
            <person name="Master E."/>
            <person name="Coutinho P.M."/>
            <person name="Henrissat B."/>
            <person name="Lombard V."/>
            <person name="Magnuson J.K."/>
            <person name="Kuees U."/>
            <person name="Hori C."/>
            <person name="Igarashi K."/>
            <person name="Samejima M."/>
            <person name="Held B.W."/>
            <person name="Barry K.W."/>
            <person name="LaButti K.M."/>
            <person name="Lapidus A."/>
            <person name="Lindquist E.A."/>
            <person name="Lucas S.M."/>
            <person name="Riley R."/>
            <person name="Salamov A.A."/>
            <person name="Hoffmeister D."/>
            <person name="Schwenk D."/>
            <person name="Hadar Y."/>
            <person name="Yarden O."/>
            <person name="de Vries R.P."/>
            <person name="Wiebenga A."/>
            <person name="Stenlid J."/>
            <person name="Eastwood D."/>
            <person name="Grigoriev I.V."/>
            <person name="Berka R.M."/>
            <person name="Blanchette R.A."/>
            <person name="Kersten P."/>
            <person name="Martinez A.T."/>
            <person name="Vicuna R."/>
            <person name="Cullen D."/>
        </authorList>
    </citation>
    <scope>NUCLEOTIDE SEQUENCE [LARGE SCALE GENOMIC DNA]</scope>
    <source>
        <strain evidence="8 9">B</strain>
    </source>
</reference>
<dbReference type="InterPro" id="IPR036324">
    <property type="entry name" value="Mn/Fe_SOD_N_sf"/>
</dbReference>
<evidence type="ECO:0000256" key="1">
    <source>
        <dbReference type="ARBA" id="ARBA00008714"/>
    </source>
</evidence>
<gene>
    <name evidence="8" type="ORF">CERSUDRAFT_26726</name>
</gene>
<feature type="domain" description="Manganese/iron superoxide dismutase N-terminal" evidence="7">
    <location>
        <begin position="1"/>
        <end position="47"/>
    </location>
</feature>
<sequence>HTFPDLPYVYDALEPFILCQVIEFHRKKHYQTCVNALNAAVQRERIALQQEAGDLPCAGRINYSPLWKHLAPAQSEGKGAGSALAAGLRKDAFDMTSGSAYAFTLKELNTATAGTQRSSWGWL</sequence>